<gene>
    <name evidence="2" type="ORF">LEP1GSC081_0639</name>
</gene>
<dbReference type="SUPFAM" id="SSF55729">
    <property type="entry name" value="Acyl-CoA N-acyltransferases (Nat)"/>
    <property type="match status" value="1"/>
</dbReference>
<organism evidence="2 3">
    <name type="scientific">Leptospira kirschneri str. H1</name>
    <dbReference type="NCBI Taxonomy" id="1049966"/>
    <lineage>
        <taxon>Bacteria</taxon>
        <taxon>Pseudomonadati</taxon>
        <taxon>Spirochaetota</taxon>
        <taxon>Spirochaetia</taxon>
        <taxon>Leptospirales</taxon>
        <taxon>Leptospiraceae</taxon>
        <taxon>Leptospira</taxon>
    </lineage>
</organism>
<feature type="domain" description="N-acetyltransferase" evidence="1">
    <location>
        <begin position="160"/>
        <end position="304"/>
    </location>
</feature>
<dbReference type="Proteomes" id="UP000006253">
    <property type="component" value="Unassembled WGS sequence"/>
</dbReference>
<protein>
    <submittedName>
        <fullName evidence="2">Acetyltransferase, GNAT family</fullName>
    </submittedName>
</protein>
<dbReference type="CDD" id="cd04301">
    <property type="entry name" value="NAT_SF"/>
    <property type="match status" value="1"/>
</dbReference>
<dbReference type="Pfam" id="PF00583">
    <property type="entry name" value="Acetyltransf_1"/>
    <property type="match status" value="1"/>
</dbReference>
<keyword evidence="2" id="KW-0808">Transferase</keyword>
<comment type="caution">
    <text evidence="2">The sequence shown here is derived from an EMBL/GenBank/DDBJ whole genome shotgun (WGS) entry which is preliminary data.</text>
</comment>
<dbReference type="EMBL" id="AHMY02000045">
    <property type="protein sequence ID" value="EKO15503.1"/>
    <property type="molecule type" value="Genomic_DNA"/>
</dbReference>
<evidence type="ECO:0000313" key="3">
    <source>
        <dbReference type="Proteomes" id="UP000006253"/>
    </source>
</evidence>
<evidence type="ECO:0000259" key="1">
    <source>
        <dbReference type="PROSITE" id="PS51186"/>
    </source>
</evidence>
<dbReference type="RefSeq" id="WP_004765640.1">
    <property type="nucleotide sequence ID" value="NZ_AHMY02000045.1"/>
</dbReference>
<evidence type="ECO:0000313" key="2">
    <source>
        <dbReference type="EMBL" id="EKO15503.1"/>
    </source>
</evidence>
<proteinExistence type="predicted"/>
<accession>A0A0E2BE93</accession>
<dbReference type="InterPro" id="IPR016181">
    <property type="entry name" value="Acyl_CoA_acyltransferase"/>
</dbReference>
<reference evidence="2 3" key="1">
    <citation type="submission" date="2012-10" db="EMBL/GenBank/DDBJ databases">
        <authorList>
            <person name="Harkins D.M."/>
            <person name="Durkin A.S."/>
            <person name="Brinkac L.M."/>
            <person name="Selengut J.D."/>
            <person name="Sanka R."/>
            <person name="DePew J."/>
            <person name="Purushe J."/>
            <person name="Peacock S.J."/>
            <person name="Thaipadungpanit J."/>
            <person name="Wuthiekanun V.W."/>
            <person name="Day N.P."/>
            <person name="Vinetz J.M."/>
            <person name="Sutton G.G."/>
            <person name="Nelson W.C."/>
            <person name="Fouts D.E."/>
        </authorList>
    </citation>
    <scope>NUCLEOTIDE SEQUENCE [LARGE SCALE GENOMIC DNA]</scope>
    <source>
        <strain evidence="2 3">H1</strain>
    </source>
</reference>
<name>A0A0E2BE93_9LEPT</name>
<dbReference type="InterPro" id="IPR000182">
    <property type="entry name" value="GNAT_dom"/>
</dbReference>
<dbReference type="Gene3D" id="3.40.630.30">
    <property type="match status" value="1"/>
</dbReference>
<sequence length="488" mass="56543">MKILIDTNILIPLEPVHSADIEPQRSAALDFISLCLKNNIEIFLHPEGRKDIENDKNQIRKQIRTDAYKKYKELVHPPAPSKEMMNIIGDPIPGSHDEIDIRMLASVFQDAIDYFITEDQKLRKKAKSLNLQDRVLSLNEVLDLLSRLFPSNIPMPEIVKRLPVYSLNEKDPIFESIRNSYPGFDVWFQKCKLEHRESLVIQRENSLAGLCIFSEEKKDQIDGIKGKVLKLNTFKISPDFSGYKLGELLLKSIIRIARHEKFHHLYLTTHEEQSSLLAFLDDFGFQMLPNRNERGELLFVKNLFPTSDARLITSLEFQIRFGPGIEKLEGVSFYFIPIQPQYSRLLFRETEKQGELFRELLPVENTIRKAYLCHSSNKQIASGDIVLFYRSEDVRSVVAIGVCEYTFRSQDPKEIILKIGQRTVYSFSEIENLTKKEVLVVLFRESRILEKPISFDELSRMGAVRGSIQSIQKAKEEALPWLKQRIVE</sequence>
<dbReference type="AlphaFoldDB" id="A0A0E2BE93"/>
<dbReference type="GO" id="GO:0016747">
    <property type="term" value="F:acyltransferase activity, transferring groups other than amino-acyl groups"/>
    <property type="evidence" value="ECO:0007669"/>
    <property type="project" value="InterPro"/>
</dbReference>
<dbReference type="PROSITE" id="PS51186">
    <property type="entry name" value="GNAT"/>
    <property type="match status" value="1"/>
</dbReference>